<evidence type="ECO:0000313" key="2">
    <source>
        <dbReference type="Proteomes" id="UP000092993"/>
    </source>
</evidence>
<organism evidence="1 2">
    <name type="scientific">Grifola frondosa</name>
    <name type="common">Maitake</name>
    <name type="synonym">Polyporus frondosus</name>
    <dbReference type="NCBI Taxonomy" id="5627"/>
    <lineage>
        <taxon>Eukaryota</taxon>
        <taxon>Fungi</taxon>
        <taxon>Dikarya</taxon>
        <taxon>Basidiomycota</taxon>
        <taxon>Agaricomycotina</taxon>
        <taxon>Agaricomycetes</taxon>
        <taxon>Polyporales</taxon>
        <taxon>Grifolaceae</taxon>
        <taxon>Grifola</taxon>
    </lineage>
</organism>
<dbReference type="EMBL" id="LUGG01000002">
    <property type="protein sequence ID" value="OBZ77479.1"/>
    <property type="molecule type" value="Genomic_DNA"/>
</dbReference>
<dbReference type="Proteomes" id="UP000092993">
    <property type="component" value="Unassembled WGS sequence"/>
</dbReference>
<evidence type="ECO:0000313" key="1">
    <source>
        <dbReference type="EMBL" id="OBZ77479.1"/>
    </source>
</evidence>
<gene>
    <name evidence="1" type="ORF">A0H81_02701</name>
</gene>
<comment type="caution">
    <text evidence="1">The sequence shown here is derived from an EMBL/GenBank/DDBJ whole genome shotgun (WGS) entry which is preliminary data.</text>
</comment>
<reference evidence="1 2" key="1">
    <citation type="submission" date="2016-03" db="EMBL/GenBank/DDBJ databases">
        <title>Whole genome sequencing of Grifola frondosa 9006-11.</title>
        <authorList>
            <person name="Min B."/>
            <person name="Park H."/>
            <person name="Kim J.-G."/>
            <person name="Cho H."/>
            <person name="Oh Y.-L."/>
            <person name="Kong W.-S."/>
            <person name="Choi I.-G."/>
        </authorList>
    </citation>
    <scope>NUCLEOTIDE SEQUENCE [LARGE SCALE GENOMIC DNA]</scope>
    <source>
        <strain evidence="1 2">9006-11</strain>
    </source>
</reference>
<accession>A0A1C7MM00</accession>
<protein>
    <submittedName>
        <fullName evidence="1">Uncharacterized protein</fullName>
    </submittedName>
</protein>
<sequence length="167" mass="17680">MLLVHTKASAGRTALSLIRLLSGHDTVADVSPAKAKPLHILPNLAEEDECRRSLRLESPPSSSTSSFYGSRSVGGSATLGCRLSTDVLDIKRISRRVVLTGAEGLTFDDFFPMSSAPTPPRPAPAPPLFGPATSCESPLDDINLRFSGLGISSRTLDTVDFPFTASP</sequence>
<name>A0A1C7MM00_GRIFR</name>
<dbReference type="AlphaFoldDB" id="A0A1C7MM00"/>
<proteinExistence type="predicted"/>
<dbReference type="OrthoDB" id="2692698at2759"/>
<keyword evidence="2" id="KW-1185">Reference proteome</keyword>